<protein>
    <submittedName>
        <fullName evidence="1">Uncharacterized protein</fullName>
    </submittedName>
</protein>
<accession>A0A1T4RVW8</accession>
<reference evidence="1 2" key="1">
    <citation type="submission" date="2017-02" db="EMBL/GenBank/DDBJ databases">
        <authorList>
            <person name="Peterson S.W."/>
        </authorList>
    </citation>
    <scope>NUCLEOTIDE SEQUENCE [LARGE SCALE GENOMIC DNA]</scope>
    <source>
        <strain evidence="1 2">ATCC 43324</strain>
    </source>
</reference>
<name>A0A1T4RVW8_9BACT</name>
<proteinExistence type="predicted"/>
<dbReference type="EMBL" id="FUXK01000041">
    <property type="protein sequence ID" value="SKA20016.1"/>
    <property type="molecule type" value="Genomic_DNA"/>
</dbReference>
<sequence length="133" mass="14700">MKERVYSNHLNPWKIYVFQCIEVLVFCDDETCIGCNGTIYKLVIVGISSNKAKFKIGCKTACIVATNKDIQHVVGNIFTPKTANNLGLFGHDFIGDTQDVVSLQKRAPHLVIGALFGEGEDEAIGVENNIFHQ</sequence>
<dbReference type="Proteomes" id="UP000190065">
    <property type="component" value="Unassembled WGS sequence"/>
</dbReference>
<organism evidence="1 2">
    <name type="scientific">Segatella oulorum</name>
    <dbReference type="NCBI Taxonomy" id="28136"/>
    <lineage>
        <taxon>Bacteria</taxon>
        <taxon>Pseudomonadati</taxon>
        <taxon>Bacteroidota</taxon>
        <taxon>Bacteroidia</taxon>
        <taxon>Bacteroidales</taxon>
        <taxon>Prevotellaceae</taxon>
        <taxon>Segatella</taxon>
    </lineage>
</organism>
<dbReference type="AlphaFoldDB" id="A0A1T4RVW8"/>
<gene>
    <name evidence="1" type="ORF">SAMN02745202_02455</name>
</gene>
<evidence type="ECO:0000313" key="1">
    <source>
        <dbReference type="EMBL" id="SKA20016.1"/>
    </source>
</evidence>
<evidence type="ECO:0000313" key="2">
    <source>
        <dbReference type="Proteomes" id="UP000190065"/>
    </source>
</evidence>